<dbReference type="PANTHER" id="PTHR30006">
    <property type="entry name" value="THIAMINE-BINDING PERIPLASMIC PROTEIN-RELATED"/>
    <property type="match status" value="1"/>
</dbReference>
<protein>
    <submittedName>
        <fullName evidence="2">ABC transporter substrate-binding protein</fullName>
    </submittedName>
</protein>
<evidence type="ECO:0000313" key="3">
    <source>
        <dbReference type="Proteomes" id="UP000776276"/>
    </source>
</evidence>
<evidence type="ECO:0000313" key="2">
    <source>
        <dbReference type="EMBL" id="MBU3077409.1"/>
    </source>
</evidence>
<name>A0ABS6BJK0_9SPHN</name>
<dbReference type="Proteomes" id="UP000776276">
    <property type="component" value="Unassembled WGS sequence"/>
</dbReference>
<sequence>MATRLIGSDLLPSLSWGITRDHIVSRFFPLLAMLMVVSLRADGLAWDYPQSYRSIVEAARQERELIIYSVVHADAAVADLLAAFRQRYPFIHVSNTDGDGARTYRRFKREIAEGRRSADFIWSSAMDLQEKLINDGLSQAYPSPQKPSLPTWAHWQDLGYGVTQEPIAFVYNSRYLAPDEMPRTHAGLRALLEKKKDRLAGRLAVYDPERSEVGMLLLSQDMRVTRDSWNLFDAFGLVAARGYSTSRDMLLNIVKGDQWIGYDVIASYAMDMQRTHPELVVVYPDDYVLMLSRVAIITANAHHPNSAKLFLDFMLSREGQTILKNYGMGSVRADIGVPKDQLRINPRRTQAIRIGPGLLSGLDSLIRAQFLRRWREARSGRS</sequence>
<accession>A0ABS6BJK0</accession>
<keyword evidence="3" id="KW-1185">Reference proteome</keyword>
<reference evidence="2 3" key="1">
    <citation type="submission" date="2021-06" db="EMBL/GenBank/DDBJ databases">
        <title>Sphingomonas sp. XMGL2, whole genome shotgun sequencing project.</title>
        <authorList>
            <person name="Zhao G."/>
            <person name="Shen L."/>
        </authorList>
    </citation>
    <scope>NUCLEOTIDE SEQUENCE [LARGE SCALE GENOMIC DNA]</scope>
    <source>
        <strain evidence="2 3">XMGL2</strain>
    </source>
</reference>
<dbReference type="PANTHER" id="PTHR30006:SF25">
    <property type="entry name" value="PHOSPHOGLYCERATE TRANSPORT REGULATORY PROTEIN PGTC"/>
    <property type="match status" value="1"/>
</dbReference>
<proteinExistence type="predicted"/>
<dbReference type="Pfam" id="PF13531">
    <property type="entry name" value="SBP_bac_11"/>
    <property type="match status" value="1"/>
</dbReference>
<organism evidence="2 3">
    <name type="scientific">Sphingomonas quercus</name>
    <dbReference type="NCBI Taxonomy" id="2842451"/>
    <lineage>
        <taxon>Bacteria</taxon>
        <taxon>Pseudomonadati</taxon>
        <taxon>Pseudomonadota</taxon>
        <taxon>Alphaproteobacteria</taxon>
        <taxon>Sphingomonadales</taxon>
        <taxon>Sphingomonadaceae</taxon>
        <taxon>Sphingomonas</taxon>
    </lineage>
</organism>
<evidence type="ECO:0000256" key="1">
    <source>
        <dbReference type="ARBA" id="ARBA00022729"/>
    </source>
</evidence>
<gene>
    <name evidence="2" type="ORF">KOF26_05960</name>
</gene>
<dbReference type="RefSeq" id="WP_216321575.1">
    <property type="nucleotide sequence ID" value="NZ_JAHKRT010000002.1"/>
</dbReference>
<keyword evidence="1" id="KW-0732">Signal</keyword>
<comment type="caution">
    <text evidence="2">The sequence shown here is derived from an EMBL/GenBank/DDBJ whole genome shotgun (WGS) entry which is preliminary data.</text>
</comment>
<dbReference type="EMBL" id="JAHKRT010000002">
    <property type="protein sequence ID" value="MBU3077409.1"/>
    <property type="molecule type" value="Genomic_DNA"/>
</dbReference>